<reference evidence="5" key="1">
    <citation type="submission" date="2023-01" db="EMBL/GenBank/DDBJ databases">
        <title>Metagenome sequencing of chrysophaentin producing Chrysophaeum taylorii.</title>
        <authorList>
            <person name="Davison J."/>
            <person name="Bewley C."/>
        </authorList>
    </citation>
    <scope>NUCLEOTIDE SEQUENCE</scope>
    <source>
        <strain evidence="5">NIES-1699</strain>
    </source>
</reference>
<dbReference type="InterPro" id="IPR050477">
    <property type="entry name" value="GrpII_AminoAcid_Decarb"/>
</dbReference>
<dbReference type="GO" id="GO:0016020">
    <property type="term" value="C:membrane"/>
    <property type="evidence" value="ECO:0007669"/>
    <property type="project" value="GOC"/>
</dbReference>
<dbReference type="GO" id="GO:0005783">
    <property type="term" value="C:endoplasmic reticulum"/>
    <property type="evidence" value="ECO:0007669"/>
    <property type="project" value="TreeGrafter"/>
</dbReference>
<comment type="caution">
    <text evidence="5">The sequence shown here is derived from an EMBL/GenBank/DDBJ whole genome shotgun (WGS) entry which is preliminary data.</text>
</comment>
<dbReference type="EMBL" id="JAQMWT010000038">
    <property type="protein sequence ID" value="KAJ8612935.1"/>
    <property type="molecule type" value="Genomic_DNA"/>
</dbReference>
<dbReference type="Gene3D" id="3.90.1150.10">
    <property type="entry name" value="Aspartate Aminotransferase, domain 1"/>
    <property type="match status" value="1"/>
</dbReference>
<dbReference type="PANTHER" id="PTHR42735">
    <property type="match status" value="1"/>
</dbReference>
<evidence type="ECO:0000256" key="3">
    <source>
        <dbReference type="ARBA" id="ARBA00023239"/>
    </source>
</evidence>
<evidence type="ECO:0000313" key="5">
    <source>
        <dbReference type="EMBL" id="KAJ8612935.1"/>
    </source>
</evidence>
<keyword evidence="6" id="KW-1185">Reference proteome</keyword>
<dbReference type="GO" id="GO:0030149">
    <property type="term" value="P:sphingolipid catabolic process"/>
    <property type="evidence" value="ECO:0007669"/>
    <property type="project" value="TreeGrafter"/>
</dbReference>
<dbReference type="InterPro" id="IPR015424">
    <property type="entry name" value="PyrdxlP-dep_Trfase"/>
</dbReference>
<keyword evidence="3" id="KW-0456">Lyase</keyword>
<proteinExistence type="predicted"/>
<evidence type="ECO:0000256" key="4">
    <source>
        <dbReference type="SAM" id="MobiDB-lite"/>
    </source>
</evidence>
<gene>
    <name evidence="5" type="ORF">CTAYLR_006184</name>
</gene>
<protein>
    <submittedName>
        <fullName evidence="5">Uncharacterized protein</fullName>
    </submittedName>
</protein>
<evidence type="ECO:0000256" key="1">
    <source>
        <dbReference type="ARBA" id="ARBA00001933"/>
    </source>
</evidence>
<name>A0AAD7UMQ1_9STRA</name>
<comment type="cofactor">
    <cofactor evidence="1">
        <name>pyridoxal 5'-phosphate</name>
        <dbReference type="ChEBI" id="CHEBI:597326"/>
    </cofactor>
</comment>
<dbReference type="GO" id="GO:0008117">
    <property type="term" value="F:sphinganine-1-phosphate aldolase activity"/>
    <property type="evidence" value="ECO:0007669"/>
    <property type="project" value="TreeGrafter"/>
</dbReference>
<dbReference type="PANTHER" id="PTHR42735:SF6">
    <property type="entry name" value="SPHINGOSINE-1-PHOSPHATE LYASE 1"/>
    <property type="match status" value="1"/>
</dbReference>
<dbReference type="AlphaFoldDB" id="A0AAD7UMQ1"/>
<feature type="region of interest" description="Disordered" evidence="4">
    <location>
        <begin position="159"/>
        <end position="178"/>
    </location>
</feature>
<evidence type="ECO:0000313" key="6">
    <source>
        <dbReference type="Proteomes" id="UP001230188"/>
    </source>
</evidence>
<dbReference type="Gene3D" id="3.40.640.10">
    <property type="entry name" value="Type I PLP-dependent aspartate aminotransferase-like (Major domain)"/>
    <property type="match status" value="1"/>
</dbReference>
<dbReference type="SUPFAM" id="SSF53383">
    <property type="entry name" value="PLP-dependent transferases"/>
    <property type="match status" value="1"/>
</dbReference>
<accession>A0AAD7UMQ1</accession>
<sequence>MQQQQLLLSRVQSVVFWAVVAKAAWSVYRAILEGTLVKRVAATAVKVVPPAAIKALIDKELASVFKKIHGDGDASAALTVPARGLGGRAVVARLEELRTPYSDKTRGGVYRDPNSEVCETQNRAFELYNCSNALYTFAFPAVRKFEAETIAAAVDMVGGGTAESPSDEGSPRRKPPAINRRKTVAIYASAPTFSHGVVDDIVGLGNLAASLGIGLRVDNCLGGVLLSFGEGAPPFDFEIPGVTSMSVDLHKYGNASKGASVVAFRNARLRRRSYLPSGGGGGDGGGLYVTPTLQGSRNGAIIAQAWATLMHYGQDGYRDVAAEIKAAFAKALEIVRDTEDIDVLGTPDAAAIVPIVAGEGLKKTGITIYQVAAEMEAPRGWSAFTGPNPPVYSICVGQARAKPGVLEAWGNDLRAAISHLKTNTIGTTTTTTTTTATAAIIYGAASAVPEDVLNAVGRSSGPTSTSPLP</sequence>
<dbReference type="InterPro" id="IPR015421">
    <property type="entry name" value="PyrdxlP-dep_Trfase_major"/>
</dbReference>
<evidence type="ECO:0000256" key="2">
    <source>
        <dbReference type="ARBA" id="ARBA00022898"/>
    </source>
</evidence>
<dbReference type="InterPro" id="IPR015422">
    <property type="entry name" value="PyrdxlP-dep_Trfase_small"/>
</dbReference>
<dbReference type="Proteomes" id="UP001230188">
    <property type="component" value="Unassembled WGS sequence"/>
</dbReference>
<keyword evidence="2" id="KW-0663">Pyridoxal phosphate</keyword>
<organism evidence="5 6">
    <name type="scientific">Chrysophaeum taylorii</name>
    <dbReference type="NCBI Taxonomy" id="2483200"/>
    <lineage>
        <taxon>Eukaryota</taxon>
        <taxon>Sar</taxon>
        <taxon>Stramenopiles</taxon>
        <taxon>Ochrophyta</taxon>
        <taxon>Pelagophyceae</taxon>
        <taxon>Pelagomonadales</taxon>
        <taxon>Pelagomonadaceae</taxon>
        <taxon>Chrysophaeum</taxon>
    </lineage>
</organism>